<organism evidence="1">
    <name type="scientific">hydrothermal vent metagenome</name>
    <dbReference type="NCBI Taxonomy" id="652676"/>
    <lineage>
        <taxon>unclassified sequences</taxon>
        <taxon>metagenomes</taxon>
        <taxon>ecological metagenomes</taxon>
    </lineage>
</organism>
<sequence>MTIDVSIIGAISEVTTDEWNALVDKDNPFACYEFLNALEQHDCVGQTYGWLPQHIIVRENGKLIGASPMYLKNNSYGEFVFDWAWADAYHRSGIEYYPKLVTSIPYTPATGQRFLIKDKQHHSEISQLIIHAGLQHAKAVGVSSVHWLFTNEKDTQELEAQNLMLRLGCQFHWQNKSYINFDHYLSFFNSKNRKKIKRERKQVQQQAIEIEIKTGHEMSDSLWKIFHDFYISTIDKKSGMATLTLEFFKSIGTSMPDSVLVLFAKHDEKYVASAFCIRGKNTLFGRHWGCNTKFNSLHFELCYYQGLEYCINNGLKRFEPGAQGEHKIYRGFLPTETWSAHWIAHPEFNTMIRKHVQHEREGMQYYIQDMHSHSPFK</sequence>
<proteinExistence type="predicted"/>
<reference evidence="1" key="1">
    <citation type="submission" date="2018-06" db="EMBL/GenBank/DDBJ databases">
        <authorList>
            <person name="Zhirakovskaya E."/>
        </authorList>
    </citation>
    <scope>NUCLEOTIDE SEQUENCE</scope>
</reference>
<dbReference type="EMBL" id="UOFT01000051">
    <property type="protein sequence ID" value="VAW96016.1"/>
    <property type="molecule type" value="Genomic_DNA"/>
</dbReference>
<evidence type="ECO:0008006" key="2">
    <source>
        <dbReference type="Google" id="ProtNLM"/>
    </source>
</evidence>
<gene>
    <name evidence="1" type="ORF">MNBD_GAMMA23-526</name>
</gene>
<name>A0A3B1ATF7_9ZZZZ</name>
<dbReference type="PANTHER" id="PTHR47017:SF1">
    <property type="entry name" value="ACYL-COA"/>
    <property type="match status" value="1"/>
</dbReference>
<dbReference type="SUPFAM" id="SSF55729">
    <property type="entry name" value="Acyl-CoA N-acyltransferases (Nat)"/>
    <property type="match status" value="1"/>
</dbReference>
<accession>A0A3B1ATF7</accession>
<dbReference type="InterPro" id="IPR007434">
    <property type="entry name" value="FemAB-like"/>
</dbReference>
<dbReference type="PANTHER" id="PTHR47017">
    <property type="entry name" value="ACYL-COA"/>
    <property type="match status" value="1"/>
</dbReference>
<evidence type="ECO:0000313" key="1">
    <source>
        <dbReference type="EMBL" id="VAW96016.1"/>
    </source>
</evidence>
<dbReference type="AlphaFoldDB" id="A0A3B1ATF7"/>
<dbReference type="Pfam" id="PF04339">
    <property type="entry name" value="FemAB_like"/>
    <property type="match status" value="1"/>
</dbReference>
<dbReference type="InterPro" id="IPR016181">
    <property type="entry name" value="Acyl_CoA_acyltransferase"/>
</dbReference>
<protein>
    <recommendedName>
        <fullName evidence="2">COGs COG3146</fullName>
    </recommendedName>
</protein>
<dbReference type="Gene3D" id="3.40.630.30">
    <property type="match status" value="1"/>
</dbReference>